<reference evidence="4" key="1">
    <citation type="journal article" date="2018" name="Nat. Genet.">
        <title>Extensive intraspecific gene order and gene structural variations between Mo17 and other maize genomes.</title>
        <authorList>
            <person name="Sun S."/>
            <person name="Zhou Y."/>
            <person name="Chen J."/>
            <person name="Shi J."/>
            <person name="Zhao H."/>
            <person name="Zhao H."/>
            <person name="Song W."/>
            <person name="Zhang M."/>
            <person name="Cui Y."/>
            <person name="Dong X."/>
            <person name="Liu H."/>
            <person name="Ma X."/>
            <person name="Jiao Y."/>
            <person name="Wang B."/>
            <person name="Wei X."/>
            <person name="Stein J.C."/>
            <person name="Glaubitz J.C."/>
            <person name="Lu F."/>
            <person name="Yu G."/>
            <person name="Liang C."/>
            <person name="Fengler K."/>
            <person name="Li B."/>
            <person name="Rafalski A."/>
            <person name="Schnable P.S."/>
            <person name="Ware D.H."/>
            <person name="Buckler E.S."/>
            <person name="Lai J."/>
        </authorList>
    </citation>
    <scope>NUCLEOTIDE SEQUENCE [LARGE SCALE GENOMIC DNA]</scope>
    <source>
        <tissue evidence="4">Seedling</tissue>
    </source>
</reference>
<gene>
    <name evidence="4" type="primary">HOX32_1</name>
    <name evidence="4" type="ORF">Zm00014a_009024</name>
</gene>
<dbReference type="PANTHER" id="PTHR45950">
    <property type="entry name" value="HOMEOBOX-LEUCINE ZIPPER PROTEIN ATHB-14"/>
    <property type="match status" value="1"/>
</dbReference>
<keyword evidence="1" id="KW-0175">Coiled coil</keyword>
<dbReference type="PANTHER" id="PTHR45950:SF3">
    <property type="entry name" value="HOMEOBOX-LEUCINE ZIPPER PROTEIN HOX33"/>
    <property type="match status" value="1"/>
</dbReference>
<comment type="caution">
    <text evidence="4">The sequence shown here is derived from an EMBL/GenBank/DDBJ whole genome shotgun (WGS) entry which is preliminary data.</text>
</comment>
<accession>A0A317YLL8</accession>
<keyword evidence="4" id="KW-0371">Homeobox</keyword>
<name>A0A317YLL8_MAIZE</name>
<keyword evidence="3" id="KW-0472">Membrane</keyword>
<evidence type="ECO:0000256" key="3">
    <source>
        <dbReference type="SAM" id="Phobius"/>
    </source>
</evidence>
<keyword evidence="3" id="KW-0812">Transmembrane</keyword>
<sequence length="174" mass="19276">MCMPTRTVMTGLTHRRCREKQRKESSRLQIVNRKLSAMNKLLMEENDRLQKQVSRLVLDNGYMKNRLHSPSVATTDTTCESVVTSGQHNQQPSSSASSTKGCEQPSRVSLKPGYISNLILAVMLIFLLSSLLAIAEETLAEFMSKATRTAVNWVQMVGMEPGPDSALFRTTAAA</sequence>
<dbReference type="Proteomes" id="UP000251960">
    <property type="component" value="Chromosome 1"/>
</dbReference>
<keyword evidence="3" id="KW-1133">Transmembrane helix</keyword>
<evidence type="ECO:0000256" key="1">
    <source>
        <dbReference type="SAM" id="Coils"/>
    </source>
</evidence>
<organism evidence="4">
    <name type="scientific">Zea mays</name>
    <name type="common">Maize</name>
    <dbReference type="NCBI Taxonomy" id="4577"/>
    <lineage>
        <taxon>Eukaryota</taxon>
        <taxon>Viridiplantae</taxon>
        <taxon>Streptophyta</taxon>
        <taxon>Embryophyta</taxon>
        <taxon>Tracheophyta</taxon>
        <taxon>Spermatophyta</taxon>
        <taxon>Magnoliopsida</taxon>
        <taxon>Liliopsida</taxon>
        <taxon>Poales</taxon>
        <taxon>Poaceae</taxon>
        <taxon>PACMAD clade</taxon>
        <taxon>Panicoideae</taxon>
        <taxon>Andropogonodae</taxon>
        <taxon>Andropogoneae</taxon>
        <taxon>Tripsacinae</taxon>
        <taxon>Zea</taxon>
    </lineage>
</organism>
<dbReference type="GO" id="GO:0003677">
    <property type="term" value="F:DNA binding"/>
    <property type="evidence" value="ECO:0007669"/>
    <property type="project" value="UniProtKB-KW"/>
</dbReference>
<protein>
    <submittedName>
        <fullName evidence="4">Homeobox-leucine zipper protein HOX32</fullName>
    </submittedName>
</protein>
<dbReference type="CDD" id="cd14686">
    <property type="entry name" value="bZIP"/>
    <property type="match status" value="1"/>
</dbReference>
<evidence type="ECO:0000256" key="2">
    <source>
        <dbReference type="SAM" id="MobiDB-lite"/>
    </source>
</evidence>
<evidence type="ECO:0000313" key="4">
    <source>
        <dbReference type="EMBL" id="PWZ58801.1"/>
    </source>
</evidence>
<dbReference type="AlphaFoldDB" id="A0A317YLL8"/>
<proteinExistence type="predicted"/>
<feature type="transmembrane region" description="Helical" evidence="3">
    <location>
        <begin position="114"/>
        <end position="135"/>
    </location>
</feature>
<feature type="region of interest" description="Disordered" evidence="2">
    <location>
        <begin position="80"/>
        <end position="104"/>
    </location>
</feature>
<dbReference type="EMBL" id="NCVQ01000001">
    <property type="protein sequence ID" value="PWZ58801.1"/>
    <property type="molecule type" value="Genomic_DNA"/>
</dbReference>
<dbReference type="GO" id="GO:0003700">
    <property type="term" value="F:DNA-binding transcription factor activity"/>
    <property type="evidence" value="ECO:0007669"/>
    <property type="project" value="InterPro"/>
</dbReference>
<dbReference type="InterPro" id="IPR044830">
    <property type="entry name" value="HD-Zip_III"/>
</dbReference>
<keyword evidence="4" id="KW-0238">DNA-binding</keyword>
<feature type="compositionally biased region" description="Polar residues" evidence="2">
    <location>
        <begin position="80"/>
        <end position="101"/>
    </location>
</feature>
<feature type="coiled-coil region" evidence="1">
    <location>
        <begin position="32"/>
        <end position="59"/>
    </location>
</feature>